<comment type="caution">
    <text evidence="3">The sequence shown here is derived from an EMBL/GenBank/DDBJ whole genome shotgun (WGS) entry which is preliminary data.</text>
</comment>
<dbReference type="RefSeq" id="WP_066860454.1">
    <property type="nucleotide sequence ID" value="NZ_CABKVV010000009.1"/>
</dbReference>
<protein>
    <recommendedName>
        <fullName evidence="5">Extracellular solute-binding protein</fullName>
    </recommendedName>
</protein>
<gene>
    <name evidence="3" type="ORF">NE695_07330</name>
</gene>
<dbReference type="PANTHER" id="PTHR43649:SF31">
    <property type="entry name" value="SN-GLYCEROL-3-PHOSPHATE-BINDING PERIPLASMIC PROTEIN UGPB"/>
    <property type="match status" value="1"/>
</dbReference>
<accession>A0ABT1RYH5</accession>
<proteinExistence type="inferred from homology"/>
<keyword evidence="4" id="KW-1185">Reference proteome</keyword>
<evidence type="ECO:0008006" key="5">
    <source>
        <dbReference type="Google" id="ProtNLM"/>
    </source>
</evidence>
<keyword evidence="2" id="KW-0812">Transmembrane</keyword>
<dbReference type="EMBL" id="JANFZH010000013">
    <property type="protein sequence ID" value="MCQ4839723.1"/>
    <property type="molecule type" value="Genomic_DNA"/>
</dbReference>
<dbReference type="Gene3D" id="3.40.190.10">
    <property type="entry name" value="Periplasmic binding protein-like II"/>
    <property type="match status" value="2"/>
</dbReference>
<keyword evidence="2" id="KW-0472">Membrane</keyword>
<keyword evidence="2" id="KW-1133">Transmembrane helix</keyword>
<feature type="transmembrane region" description="Helical" evidence="2">
    <location>
        <begin position="21"/>
        <end position="41"/>
    </location>
</feature>
<evidence type="ECO:0000256" key="2">
    <source>
        <dbReference type="SAM" id="Phobius"/>
    </source>
</evidence>
<organism evidence="3 4">
    <name type="scientific">Neglectibacter timonensis</name>
    <dbReference type="NCBI Taxonomy" id="1776382"/>
    <lineage>
        <taxon>Bacteria</taxon>
        <taxon>Bacillati</taxon>
        <taxon>Bacillota</taxon>
        <taxon>Clostridia</taxon>
        <taxon>Eubacteriales</taxon>
        <taxon>Oscillospiraceae</taxon>
        <taxon>Neglectibacter</taxon>
    </lineage>
</organism>
<dbReference type="InterPro" id="IPR050490">
    <property type="entry name" value="Bact_solute-bd_prot1"/>
</dbReference>
<evidence type="ECO:0000313" key="4">
    <source>
        <dbReference type="Proteomes" id="UP001524473"/>
    </source>
</evidence>
<dbReference type="PANTHER" id="PTHR43649">
    <property type="entry name" value="ARABINOSE-BINDING PROTEIN-RELATED"/>
    <property type="match status" value="1"/>
</dbReference>
<dbReference type="SUPFAM" id="SSF53850">
    <property type="entry name" value="Periplasmic binding protein-like II"/>
    <property type="match status" value="1"/>
</dbReference>
<evidence type="ECO:0000256" key="1">
    <source>
        <dbReference type="ARBA" id="ARBA00008520"/>
    </source>
</evidence>
<dbReference type="Proteomes" id="UP001524473">
    <property type="component" value="Unassembled WGS sequence"/>
</dbReference>
<evidence type="ECO:0000313" key="3">
    <source>
        <dbReference type="EMBL" id="MCQ4839723.1"/>
    </source>
</evidence>
<reference evidence="3 4" key="1">
    <citation type="submission" date="2022-06" db="EMBL/GenBank/DDBJ databases">
        <title>Isolation of gut microbiota from human fecal samples.</title>
        <authorList>
            <person name="Pamer E.G."/>
            <person name="Barat B."/>
            <person name="Waligurski E."/>
            <person name="Medina S."/>
            <person name="Paddock L."/>
            <person name="Mostad J."/>
        </authorList>
    </citation>
    <scope>NUCLEOTIDE SEQUENCE [LARGE SCALE GENOMIC DNA]</scope>
    <source>
        <strain evidence="3 4">DFI.9.73</strain>
    </source>
</reference>
<sequence>MRFGTTEEGNPPNKRTGSLRGPVKAVLLVLCGVVLALYAAVSPAALPACGGGAGLPAADGEAALPESPEEPYRVSCLFHNSDSHRLRTWNGDSVSQEISERFGVELEPVNSGIQYESTVKLLVASDSLPDILELQRDHVFSWLVRERKLWNLGPSIQKYGGYAAMAGKDTLELSRYNGSIYTLLNQSSTSPDGSGGWVINEEIYREMGSPPLRTLEDLEKYLSGLRGTMPGLSGGDFVHLQLDAAFDYSQLYVSFGGGRVPEYCEMNVWLDPETDRFDFIGRDPAFRETMLFLRRLYQQAALSPGCFLEQGEQVYETLATGRFAVVCSADVTGSILDALTEWGGEGSAQGYRVIEPLRANSQVKGPVWSSGYSPMGKTEIAVSAGAADPERIYRMLDWLASPEGQVLLEFGPQGLYWEELDDGGMPVFNRAWYAAAPEEREEKGLSAWNIVKNLDFVNRARLAGNAQLPEARKDRKTVWKAEVLDRHSCDISRLQNISPTCDGLENTAKILCGQLVESYLPRIVGAKEESEALYYLTELNHQVDQAGFQFVLSHYNWQYANSSGESGIGEERE</sequence>
<comment type="similarity">
    <text evidence="1">Belongs to the bacterial solute-binding protein 1 family.</text>
</comment>
<dbReference type="GeneID" id="90531189"/>
<name>A0ABT1RYH5_9FIRM</name>